<protein>
    <submittedName>
        <fullName evidence="1">Uncharacterized protein</fullName>
    </submittedName>
</protein>
<dbReference type="EMBL" id="JABSTQ010010164">
    <property type="protein sequence ID" value="KAG0422915.1"/>
    <property type="molecule type" value="Genomic_DNA"/>
</dbReference>
<name>A0AC60PPL4_IXOPE</name>
<comment type="caution">
    <text evidence="1">The sequence shown here is derived from an EMBL/GenBank/DDBJ whole genome shotgun (WGS) entry which is preliminary data.</text>
</comment>
<reference evidence="1 2" key="1">
    <citation type="journal article" date="2020" name="Cell">
        <title>Large-Scale Comparative Analyses of Tick Genomes Elucidate Their Genetic Diversity and Vector Capacities.</title>
        <authorList>
            <consortium name="Tick Genome and Microbiome Consortium (TIGMIC)"/>
            <person name="Jia N."/>
            <person name="Wang J."/>
            <person name="Shi W."/>
            <person name="Du L."/>
            <person name="Sun Y."/>
            <person name="Zhan W."/>
            <person name="Jiang J.F."/>
            <person name="Wang Q."/>
            <person name="Zhang B."/>
            <person name="Ji P."/>
            <person name="Bell-Sakyi L."/>
            <person name="Cui X.M."/>
            <person name="Yuan T.T."/>
            <person name="Jiang B.G."/>
            <person name="Yang W.F."/>
            <person name="Lam T.T."/>
            <person name="Chang Q.C."/>
            <person name="Ding S.J."/>
            <person name="Wang X.J."/>
            <person name="Zhu J.G."/>
            <person name="Ruan X.D."/>
            <person name="Zhao L."/>
            <person name="Wei J.T."/>
            <person name="Ye R.Z."/>
            <person name="Que T.C."/>
            <person name="Du C.H."/>
            <person name="Zhou Y.H."/>
            <person name="Cheng J.X."/>
            <person name="Dai P.F."/>
            <person name="Guo W.B."/>
            <person name="Han X.H."/>
            <person name="Huang E.J."/>
            <person name="Li L.F."/>
            <person name="Wei W."/>
            <person name="Gao Y.C."/>
            <person name="Liu J.Z."/>
            <person name="Shao H.Z."/>
            <person name="Wang X."/>
            <person name="Wang C.C."/>
            <person name="Yang T.C."/>
            <person name="Huo Q.B."/>
            <person name="Li W."/>
            <person name="Chen H.Y."/>
            <person name="Chen S.E."/>
            <person name="Zhou L.G."/>
            <person name="Ni X.B."/>
            <person name="Tian J.H."/>
            <person name="Sheng Y."/>
            <person name="Liu T."/>
            <person name="Pan Y.S."/>
            <person name="Xia L.Y."/>
            <person name="Li J."/>
            <person name="Zhao F."/>
            <person name="Cao W.C."/>
        </authorList>
    </citation>
    <scope>NUCLEOTIDE SEQUENCE [LARGE SCALE GENOMIC DNA]</scope>
    <source>
        <strain evidence="1">Iper-2018</strain>
    </source>
</reference>
<evidence type="ECO:0000313" key="2">
    <source>
        <dbReference type="Proteomes" id="UP000805193"/>
    </source>
</evidence>
<gene>
    <name evidence="1" type="ORF">HPB47_001287</name>
</gene>
<keyword evidence="2" id="KW-1185">Reference proteome</keyword>
<accession>A0AC60PPL4</accession>
<evidence type="ECO:0000313" key="1">
    <source>
        <dbReference type="EMBL" id="KAG0422915.1"/>
    </source>
</evidence>
<organism evidence="1 2">
    <name type="scientific">Ixodes persulcatus</name>
    <name type="common">Taiga tick</name>
    <dbReference type="NCBI Taxonomy" id="34615"/>
    <lineage>
        <taxon>Eukaryota</taxon>
        <taxon>Metazoa</taxon>
        <taxon>Ecdysozoa</taxon>
        <taxon>Arthropoda</taxon>
        <taxon>Chelicerata</taxon>
        <taxon>Arachnida</taxon>
        <taxon>Acari</taxon>
        <taxon>Parasitiformes</taxon>
        <taxon>Ixodida</taxon>
        <taxon>Ixodoidea</taxon>
        <taxon>Ixodidae</taxon>
        <taxon>Ixodinae</taxon>
        <taxon>Ixodes</taxon>
    </lineage>
</organism>
<proteinExistence type="predicted"/>
<sequence length="161" mass="17447">METLNREVCLTLHDTGTSEDIPHLLKDYGIQSLLVMSGRPPLCLRCKKVGHIRRQCCTPKCARCNRFGHESDECFSCYATVVRGSGNDPDANPELLMDISEVVNASGDVLSTQAQPGEALPLSPGESKTQVEKEASEILQDTTSTEAVKAASQEAPIKDTL</sequence>
<dbReference type="Proteomes" id="UP000805193">
    <property type="component" value="Unassembled WGS sequence"/>
</dbReference>